<evidence type="ECO:0000256" key="2">
    <source>
        <dbReference type="ARBA" id="ARBA00022690"/>
    </source>
</evidence>
<protein>
    <submittedName>
        <fullName evidence="6">Predicted protein</fullName>
    </submittedName>
</protein>
<accession>B0D6X6</accession>
<keyword evidence="7" id="KW-1185">Reference proteome</keyword>
<reference evidence="6 7" key="1">
    <citation type="journal article" date="2008" name="Nature">
        <title>The genome of Laccaria bicolor provides insights into mycorrhizal symbiosis.</title>
        <authorList>
            <person name="Martin F."/>
            <person name="Aerts A."/>
            <person name="Ahren D."/>
            <person name="Brun A."/>
            <person name="Danchin E.G.J."/>
            <person name="Duchaussoy F."/>
            <person name="Gibon J."/>
            <person name="Kohler A."/>
            <person name="Lindquist E."/>
            <person name="Pereda V."/>
            <person name="Salamov A."/>
            <person name="Shapiro H.J."/>
            <person name="Wuyts J."/>
            <person name="Blaudez D."/>
            <person name="Buee M."/>
            <person name="Brokstein P."/>
            <person name="Canbaeck B."/>
            <person name="Cohen D."/>
            <person name="Courty P.E."/>
            <person name="Coutinho P.M."/>
            <person name="Delaruelle C."/>
            <person name="Detter J.C."/>
            <person name="Deveau A."/>
            <person name="DiFazio S."/>
            <person name="Duplessis S."/>
            <person name="Fraissinet-Tachet L."/>
            <person name="Lucic E."/>
            <person name="Frey-Klett P."/>
            <person name="Fourrey C."/>
            <person name="Feussner I."/>
            <person name="Gay G."/>
            <person name="Grimwood J."/>
            <person name="Hoegger P.J."/>
            <person name="Jain P."/>
            <person name="Kilaru S."/>
            <person name="Labbe J."/>
            <person name="Lin Y.C."/>
            <person name="Legue V."/>
            <person name="Le Tacon F."/>
            <person name="Marmeisse R."/>
            <person name="Melayah D."/>
            <person name="Montanini B."/>
            <person name="Muratet M."/>
            <person name="Nehls U."/>
            <person name="Niculita-Hirzel H."/>
            <person name="Oudot-Le Secq M.P."/>
            <person name="Peter M."/>
            <person name="Quesneville H."/>
            <person name="Rajashekar B."/>
            <person name="Reich M."/>
            <person name="Rouhier N."/>
            <person name="Schmutz J."/>
            <person name="Yin T."/>
            <person name="Chalot M."/>
            <person name="Henrissat B."/>
            <person name="Kuees U."/>
            <person name="Lucas S."/>
            <person name="Van de Peer Y."/>
            <person name="Podila G.K."/>
            <person name="Polle A."/>
            <person name="Pukkila P.J."/>
            <person name="Richardson P.M."/>
            <person name="Rouze P."/>
            <person name="Sanders I.R."/>
            <person name="Stajich J.E."/>
            <person name="Tunlid A."/>
            <person name="Tuskan G."/>
            <person name="Grigoriev I.V."/>
        </authorList>
    </citation>
    <scope>NUCLEOTIDE SEQUENCE [LARGE SCALE GENOMIC DNA]</scope>
    <source>
        <strain evidence="7">S238N-H82 / ATCC MYA-4686</strain>
    </source>
</reference>
<dbReference type="GeneID" id="6075415"/>
<evidence type="ECO:0000256" key="1">
    <source>
        <dbReference type="ARBA" id="ARBA00011738"/>
    </source>
</evidence>
<dbReference type="RefSeq" id="XP_001879902.1">
    <property type="nucleotide sequence ID" value="XM_001879867.1"/>
</dbReference>
<keyword evidence="2" id="KW-0646">Protease inhibitor</keyword>
<comment type="subunit">
    <text evidence="1">Homodimer.</text>
</comment>
<name>B0D6X6_LACBS</name>
<comment type="similarity">
    <text evidence="5">Belongs to the protease inhibitor I48 family.</text>
</comment>
<comment type="function">
    <text evidence="4">Binds and inhibits cysteine proteinases. Inhibits most strongly papain and cathepsin L, more weakly bromelain and cathepsin B while it is completely ineffective against cathepsin H.</text>
</comment>
<dbReference type="Gene3D" id="2.80.10.50">
    <property type="match status" value="1"/>
</dbReference>
<organism evidence="7">
    <name type="scientific">Laccaria bicolor (strain S238N-H82 / ATCC MYA-4686)</name>
    <name type="common">Bicoloured deceiver</name>
    <name type="synonym">Laccaria laccata var. bicolor</name>
    <dbReference type="NCBI Taxonomy" id="486041"/>
    <lineage>
        <taxon>Eukaryota</taxon>
        <taxon>Fungi</taxon>
        <taxon>Dikarya</taxon>
        <taxon>Basidiomycota</taxon>
        <taxon>Agaricomycotina</taxon>
        <taxon>Agaricomycetes</taxon>
        <taxon>Agaricomycetidae</taxon>
        <taxon>Agaricales</taxon>
        <taxon>Agaricineae</taxon>
        <taxon>Hydnangiaceae</taxon>
        <taxon>Laccaria</taxon>
    </lineage>
</organism>
<dbReference type="Proteomes" id="UP000001194">
    <property type="component" value="Unassembled WGS sequence"/>
</dbReference>
<gene>
    <name evidence="6" type="ORF">LACBIDRAFT_318727</name>
</gene>
<keyword evidence="3" id="KW-0789">Thiol protease inhibitor</keyword>
<dbReference type="KEGG" id="lbc:LACBIDRAFT_318727"/>
<dbReference type="EMBL" id="DS547099">
    <property type="protein sequence ID" value="EDR09553.1"/>
    <property type="molecule type" value="Genomic_DNA"/>
</dbReference>
<dbReference type="InterPro" id="IPR019508">
    <property type="entry name" value="Prot_inh_I48_clitocypin"/>
</dbReference>
<dbReference type="OrthoDB" id="3027255at2759"/>
<evidence type="ECO:0000256" key="3">
    <source>
        <dbReference type="ARBA" id="ARBA00022704"/>
    </source>
</evidence>
<dbReference type="HOGENOM" id="CLU_139305_1_0_1"/>
<evidence type="ECO:0000313" key="7">
    <source>
        <dbReference type="Proteomes" id="UP000001194"/>
    </source>
</evidence>
<dbReference type="InParanoid" id="B0D6X6"/>
<proteinExistence type="inferred from homology"/>
<dbReference type="GO" id="GO:0004869">
    <property type="term" value="F:cysteine-type endopeptidase inhibitor activity"/>
    <property type="evidence" value="ECO:0007669"/>
    <property type="project" value="UniProtKB-KW"/>
</dbReference>
<evidence type="ECO:0000256" key="4">
    <source>
        <dbReference type="ARBA" id="ARBA00024855"/>
    </source>
</evidence>
<dbReference type="AlphaFoldDB" id="B0D6X6"/>
<dbReference type="Pfam" id="PF10467">
    <property type="entry name" value="Inhibitor_I48"/>
    <property type="match status" value="1"/>
</dbReference>
<evidence type="ECO:0000313" key="6">
    <source>
        <dbReference type="EMBL" id="EDR09553.1"/>
    </source>
</evidence>
<sequence>MSFRPGNYTLQLGPVTGVGGMYATGNGLNKMVSTAARVPSTEERQVWSIEPVEGKEDIYTIILHTGGGSAYGGNWSLKDKSPVPRGPVFTLEEFSEWRIQRIDNGLPSSDPAITIQPVTEATGASWFVAVEADQVVVKRFPLDVEEPPFWQTGDY</sequence>
<evidence type="ECO:0000256" key="5">
    <source>
        <dbReference type="ARBA" id="ARBA00025775"/>
    </source>
</evidence>